<protein>
    <submittedName>
        <fullName evidence="1">Uncharacterized protein</fullName>
    </submittedName>
</protein>
<name>A0AAE1CPX5_9GAST</name>
<dbReference type="EMBL" id="JAWDGP010007321">
    <property type="protein sequence ID" value="KAK3726178.1"/>
    <property type="molecule type" value="Genomic_DNA"/>
</dbReference>
<dbReference type="Proteomes" id="UP001283361">
    <property type="component" value="Unassembled WGS sequence"/>
</dbReference>
<accession>A0AAE1CPX5</accession>
<organism evidence="1 2">
    <name type="scientific">Elysia crispata</name>
    <name type="common">lettuce slug</name>
    <dbReference type="NCBI Taxonomy" id="231223"/>
    <lineage>
        <taxon>Eukaryota</taxon>
        <taxon>Metazoa</taxon>
        <taxon>Spiralia</taxon>
        <taxon>Lophotrochozoa</taxon>
        <taxon>Mollusca</taxon>
        <taxon>Gastropoda</taxon>
        <taxon>Heterobranchia</taxon>
        <taxon>Euthyneura</taxon>
        <taxon>Panpulmonata</taxon>
        <taxon>Sacoglossa</taxon>
        <taxon>Placobranchoidea</taxon>
        <taxon>Plakobranchidae</taxon>
        <taxon>Elysia</taxon>
    </lineage>
</organism>
<gene>
    <name evidence="1" type="ORF">RRG08_031505</name>
</gene>
<reference evidence="1" key="1">
    <citation type="journal article" date="2023" name="G3 (Bethesda)">
        <title>A reference genome for the long-term kleptoplast-retaining sea slug Elysia crispata morphotype clarki.</title>
        <authorList>
            <person name="Eastman K.E."/>
            <person name="Pendleton A.L."/>
            <person name="Shaikh M.A."/>
            <person name="Suttiyut T."/>
            <person name="Ogas R."/>
            <person name="Tomko P."/>
            <person name="Gavelis G."/>
            <person name="Widhalm J.R."/>
            <person name="Wisecaver J.H."/>
        </authorList>
    </citation>
    <scope>NUCLEOTIDE SEQUENCE</scope>
    <source>
        <strain evidence="1">ECLA1</strain>
    </source>
</reference>
<evidence type="ECO:0000313" key="2">
    <source>
        <dbReference type="Proteomes" id="UP001283361"/>
    </source>
</evidence>
<evidence type="ECO:0000313" key="1">
    <source>
        <dbReference type="EMBL" id="KAK3726178.1"/>
    </source>
</evidence>
<comment type="caution">
    <text evidence="1">The sequence shown here is derived from an EMBL/GenBank/DDBJ whole genome shotgun (WGS) entry which is preliminary data.</text>
</comment>
<proteinExistence type="predicted"/>
<keyword evidence="2" id="KW-1185">Reference proteome</keyword>
<sequence>MNTKTENNLDKMKLERMADQLGRHRSWSPARRVFSFENHCADTTRDEYSRLRTTVPIGPEMSILARGRP</sequence>
<dbReference type="AlphaFoldDB" id="A0AAE1CPX5"/>